<dbReference type="EMBL" id="MU150252">
    <property type="protein sequence ID" value="KAF9464726.1"/>
    <property type="molecule type" value="Genomic_DNA"/>
</dbReference>
<comment type="caution">
    <text evidence="7">The sequence shown here is derived from an EMBL/GenBank/DDBJ whole genome shotgun (WGS) entry which is preliminary data.</text>
</comment>
<dbReference type="InterPro" id="IPR013935">
    <property type="entry name" value="Trs120_TRAPPC9"/>
</dbReference>
<feature type="domain" description="Trs120/TRAPPC9 third Ig-like" evidence="6">
    <location>
        <begin position="1042"/>
        <end position="1207"/>
    </location>
</feature>
<accession>A0A9P5YAB1</accession>
<evidence type="ECO:0000256" key="2">
    <source>
        <dbReference type="ARBA" id="ARBA00023034"/>
    </source>
</evidence>
<evidence type="ECO:0000313" key="8">
    <source>
        <dbReference type="Proteomes" id="UP000807353"/>
    </source>
</evidence>
<name>A0A9P5YAB1_9AGAR</name>
<sequence>MDTHAFASLAHVRILLMPVGVISQSKFENYASEIRTFESIRLGDIPADQKDERARFMPNPLSTGHLQLSFPTHPPPRSHLPLSLLRPSHFPLAVIGVAACTQTDSLSSIYAQFNASLLDIFPSEGIYPLAKNCFVFEESDDTNLNLSDNLPGLVVLPNMMGNKKLYIGTLLADLCSQIIGEFGVVIQALESPMGNEYLNSSSMPVIPPLSEIPSPLNGMKDSLPPLPSHHSQTDMNKSGFALSAAPNIKRTSSGPGFRSSNLNTPLARKRLSSIGVTSSHARLFKVLGDLFLLSGRPDDAMVWYSEALLLFKTSQDFAWHGAALEGAATVLIIEAWSAGHGLQHSATSMREPWTDVSEKLTQATALYYRSPTTDGEPNYSLLAYLYSSCVLRHSSLLFAVWSAKGWGPLAFTTMLQPGPTPYLPPTLSRDEGNDWAVLERLSSISGISRSSIASVLAQLHGPWLLHLGPRERVAILEAMSSLYSCLGYRRKEAYILREVLGCILDLIVCGREEDGLSRMSSVPGTAGLGFQNLNSSNLGGNYSGVGVRLSDSTDGNESILNLLKYVCKVLGINLDAVRLVDVNQDQLLHNSPAPVFYDDSEEDNYELYGWPELQVGVVREAVAVAEALPDFPAVAQFALSALKTLKPALSTGDQHHLYSTSSRALAIARRRGDAKSVEYWSGRPIISITVAPLPLVRLPIEKPISALKPRMSDITPILTGATDPFLYNPRKTAAAQGKILAVQNEILEFVVLLKNPYIFDLELESISLSTSGVSFDTKSLRVFIPANSIHEVVLSGKPLEIGTLIIRGCFVQAPGGASREFTLPLSTNEEQERRAKSRSILACEIGRFKYSGFEFLPWEKYSRGKLKQPVQSKSTIIPPRFLECKVVPEQPLLRIRRTSVTHGAVMLYDGEMSTLRITLENVSALPIDFLRLAFDDSTIAPAQQALAEGDLSVFDTYETEHGLIHRPVFSWNKDEARQILPGQKLTLSVTCVGKVGCTNGTIHFSYSHVHRHQLTLDAPPQLFHTRQLSYPVVVTVYHMLECYGMNILPFPSHPSDDTKAFDASGKDGGDLHLGDETNWCLFSIEVRNTYGLPFEVSFDRAQEGTLPLTITRTVPPGSMSRIVIPLKKFILSEEQLSQPIPTLSDRQFVVQKSKLSDSEANIQRELFWYREELFKHVRSRWRESGGIRSGNLSLRQQRMTSPMLDTIRMTKSRIDMSLVSYSNSSTEDTPITYRSGKYYPRTDEFVYLRIKVTNLSPSSWIFTVDLAMEPLEHVVHEGVLIDLTVGELKSGQSREVEIALCFLACGRFEIFAEAKAFQPLRLDRKAGVGKLVAIVQGINT</sequence>
<reference evidence="7" key="1">
    <citation type="submission" date="2020-11" db="EMBL/GenBank/DDBJ databases">
        <authorList>
            <consortium name="DOE Joint Genome Institute"/>
            <person name="Ahrendt S."/>
            <person name="Riley R."/>
            <person name="Andreopoulos W."/>
            <person name="Labutti K."/>
            <person name="Pangilinan J."/>
            <person name="Ruiz-Duenas F.J."/>
            <person name="Barrasa J.M."/>
            <person name="Sanchez-Garcia M."/>
            <person name="Camarero S."/>
            <person name="Miyauchi S."/>
            <person name="Serrano A."/>
            <person name="Linde D."/>
            <person name="Babiker R."/>
            <person name="Drula E."/>
            <person name="Ayuso-Fernandez I."/>
            <person name="Pacheco R."/>
            <person name="Padilla G."/>
            <person name="Ferreira P."/>
            <person name="Barriuso J."/>
            <person name="Kellner H."/>
            <person name="Castanera R."/>
            <person name="Alfaro M."/>
            <person name="Ramirez L."/>
            <person name="Pisabarro A.G."/>
            <person name="Kuo A."/>
            <person name="Tritt A."/>
            <person name="Lipzen A."/>
            <person name="He G."/>
            <person name="Yan M."/>
            <person name="Ng V."/>
            <person name="Cullen D."/>
            <person name="Martin F."/>
            <person name="Rosso M.-N."/>
            <person name="Henrissat B."/>
            <person name="Hibbett D."/>
            <person name="Martinez A.T."/>
            <person name="Grigoriev I.V."/>
        </authorList>
    </citation>
    <scope>NUCLEOTIDE SEQUENCE</scope>
    <source>
        <strain evidence="7">CBS 247.69</strain>
    </source>
</reference>
<evidence type="ECO:0000256" key="1">
    <source>
        <dbReference type="ARBA" id="ARBA00004555"/>
    </source>
</evidence>
<dbReference type="PANTHER" id="PTHR21512:SF5">
    <property type="entry name" value="TRAFFICKING PROTEIN PARTICLE COMPLEX SUBUNIT 9"/>
    <property type="match status" value="1"/>
</dbReference>
<evidence type="ECO:0000259" key="6">
    <source>
        <dbReference type="Pfam" id="PF26282"/>
    </source>
</evidence>
<feature type="domain" description="Trs120/TRAPPC9 N-terminal" evidence="3">
    <location>
        <begin position="6"/>
        <end position="340"/>
    </location>
</feature>
<dbReference type="InterPro" id="IPR058565">
    <property type="entry name" value="Ig_TRAPPC9_Trs120_1st"/>
</dbReference>
<protein>
    <submittedName>
        <fullName evidence="7">TRAPP II complex</fullName>
    </submittedName>
</protein>
<dbReference type="Pfam" id="PF26251">
    <property type="entry name" value="TPR_TRAPPC9-Trs120"/>
    <property type="match status" value="1"/>
</dbReference>
<dbReference type="InterPro" id="IPR058563">
    <property type="entry name" value="Trs120_TRAPPC9_N"/>
</dbReference>
<keyword evidence="8" id="KW-1185">Reference proteome</keyword>
<dbReference type="GO" id="GO:0005802">
    <property type="term" value="C:trans-Golgi network"/>
    <property type="evidence" value="ECO:0007669"/>
    <property type="project" value="TreeGrafter"/>
</dbReference>
<comment type="subcellular location">
    <subcellularLocation>
        <location evidence="1">Golgi apparatus</location>
    </subcellularLocation>
</comment>
<gene>
    <name evidence="7" type="ORF">BDZ94DRAFT_1320854</name>
</gene>
<dbReference type="Pfam" id="PF26280">
    <property type="entry name" value="Ig_TRAPPC9-Trs120_2nd"/>
    <property type="match status" value="1"/>
</dbReference>
<proteinExistence type="predicted"/>
<evidence type="ECO:0000259" key="3">
    <source>
        <dbReference type="Pfam" id="PF08626"/>
    </source>
</evidence>
<organism evidence="7 8">
    <name type="scientific">Collybia nuda</name>
    <dbReference type="NCBI Taxonomy" id="64659"/>
    <lineage>
        <taxon>Eukaryota</taxon>
        <taxon>Fungi</taxon>
        <taxon>Dikarya</taxon>
        <taxon>Basidiomycota</taxon>
        <taxon>Agaricomycotina</taxon>
        <taxon>Agaricomycetes</taxon>
        <taxon>Agaricomycetidae</taxon>
        <taxon>Agaricales</taxon>
        <taxon>Tricholomatineae</taxon>
        <taxon>Clitocybaceae</taxon>
        <taxon>Collybia</taxon>
    </lineage>
</organism>
<dbReference type="OrthoDB" id="27962at2759"/>
<dbReference type="Pfam" id="PF26254">
    <property type="entry name" value="Ig_TRAPPC9-Trs120_1st"/>
    <property type="match status" value="1"/>
</dbReference>
<feature type="domain" description="Trs120/TRAPPC9 first Ig-like" evidence="5">
    <location>
        <begin position="686"/>
        <end position="889"/>
    </location>
</feature>
<evidence type="ECO:0000313" key="7">
    <source>
        <dbReference type="EMBL" id="KAF9464726.1"/>
    </source>
</evidence>
<dbReference type="Proteomes" id="UP000807353">
    <property type="component" value="Unassembled WGS sequence"/>
</dbReference>
<evidence type="ECO:0000259" key="5">
    <source>
        <dbReference type="Pfam" id="PF26254"/>
    </source>
</evidence>
<dbReference type="InterPro" id="IPR058564">
    <property type="entry name" value="TPR_TRAPPC9_Trs120"/>
</dbReference>
<dbReference type="Pfam" id="PF08626">
    <property type="entry name" value="TRAPPC9-Trs120"/>
    <property type="match status" value="1"/>
</dbReference>
<dbReference type="PANTHER" id="PTHR21512">
    <property type="entry name" value="TRAFFICKING PROTEIN PARTICLE COMPLEX SUBUNIT 9"/>
    <property type="match status" value="1"/>
</dbReference>
<feature type="domain" description="Trs120/TRAPPC9 TPR region" evidence="4">
    <location>
        <begin position="361"/>
        <end position="671"/>
    </location>
</feature>
<evidence type="ECO:0000259" key="4">
    <source>
        <dbReference type="Pfam" id="PF26251"/>
    </source>
</evidence>
<keyword evidence="2" id="KW-0333">Golgi apparatus</keyword>
<dbReference type="Pfam" id="PF26282">
    <property type="entry name" value="Ig_TRAPPC9-Trs120_3rd"/>
    <property type="match status" value="1"/>
</dbReference>
<dbReference type="InterPro" id="IPR058567">
    <property type="entry name" value="Ig_TRAPPC9_Trs120_3rd"/>
</dbReference>